<keyword evidence="4" id="KW-1185">Reference proteome</keyword>
<dbReference type="EMBL" id="JACHND010000001">
    <property type="protein sequence ID" value="MBB4700508.1"/>
    <property type="molecule type" value="Genomic_DNA"/>
</dbReference>
<feature type="region of interest" description="Disordered" evidence="1">
    <location>
        <begin position="326"/>
        <end position="364"/>
    </location>
</feature>
<feature type="region of interest" description="Disordered" evidence="1">
    <location>
        <begin position="1"/>
        <end position="24"/>
    </location>
</feature>
<organism evidence="3 4">
    <name type="scientific">Sphaerisporangium siamense</name>
    <dbReference type="NCBI Taxonomy" id="795645"/>
    <lineage>
        <taxon>Bacteria</taxon>
        <taxon>Bacillati</taxon>
        <taxon>Actinomycetota</taxon>
        <taxon>Actinomycetes</taxon>
        <taxon>Streptosporangiales</taxon>
        <taxon>Streptosporangiaceae</taxon>
        <taxon>Sphaerisporangium</taxon>
    </lineage>
</organism>
<dbReference type="RefSeq" id="WP_184878792.1">
    <property type="nucleotide sequence ID" value="NZ_BOOV01000034.1"/>
</dbReference>
<name>A0A7W7G7D7_9ACTN</name>
<feature type="compositionally biased region" description="Basic and acidic residues" evidence="1">
    <location>
        <begin position="326"/>
        <end position="337"/>
    </location>
</feature>
<dbReference type="InterPro" id="IPR047789">
    <property type="entry name" value="CU044_5270-like"/>
</dbReference>
<evidence type="ECO:0008006" key="5">
    <source>
        <dbReference type="Google" id="ProtNLM"/>
    </source>
</evidence>
<protein>
    <recommendedName>
        <fullName evidence="5">CU044_5270 family protein</fullName>
    </recommendedName>
</protein>
<proteinExistence type="predicted"/>
<evidence type="ECO:0000313" key="4">
    <source>
        <dbReference type="Proteomes" id="UP000542210"/>
    </source>
</evidence>
<dbReference type="AlphaFoldDB" id="A0A7W7G7D7"/>
<evidence type="ECO:0000256" key="1">
    <source>
        <dbReference type="SAM" id="MobiDB-lite"/>
    </source>
</evidence>
<accession>A0A7W7G7D7</accession>
<dbReference type="Proteomes" id="UP000542210">
    <property type="component" value="Unassembled WGS sequence"/>
</dbReference>
<dbReference type="NCBIfam" id="NF038083">
    <property type="entry name" value="CU044_5270_fam"/>
    <property type="match status" value="1"/>
</dbReference>
<evidence type="ECO:0000313" key="3">
    <source>
        <dbReference type="EMBL" id="MBB4700508.1"/>
    </source>
</evidence>
<keyword evidence="2" id="KW-0812">Transmembrane</keyword>
<gene>
    <name evidence="3" type="ORF">BJ982_002052</name>
</gene>
<feature type="transmembrane region" description="Helical" evidence="2">
    <location>
        <begin position="45"/>
        <end position="67"/>
    </location>
</feature>
<keyword evidence="2" id="KW-0472">Membrane</keyword>
<sequence>MSDEIQQFTDARPSAPSYPEQARRAARDRLLAEATGRGRVWRPRLGWQAVGAFGLTLALAGGLGVALSSRPGPAVTPGAVTATSSADVTAPGRLAELDPRPDQFIVFESETMNLAEVIGDSKTAGRYLYRTYRKFYQSADGHQGLLWIEGRSPRQVPGRPLPAEAEQWKGGGWNEIGANCPGWPSSTRRDYAYLRTLPATPAKMREVLYTRDGGDRPADEAAFDRFGDLTRETYMPRAQRQALFEAAKTLPGVEEAPKVKDSTGREGVALGRVIDGVLEQKIFDPETFTLLGERGTVVDAKTVGAPVGTVVGWTAQTKVSLVDRLPDVKDATKDSKCEMNGSASPPPAASETPSATPGEPTPTP</sequence>
<reference evidence="3 4" key="1">
    <citation type="submission" date="2020-08" db="EMBL/GenBank/DDBJ databases">
        <title>Sequencing the genomes of 1000 actinobacteria strains.</title>
        <authorList>
            <person name="Klenk H.-P."/>
        </authorList>
    </citation>
    <scope>NUCLEOTIDE SEQUENCE [LARGE SCALE GENOMIC DNA]</scope>
    <source>
        <strain evidence="3 4">DSM 45784</strain>
    </source>
</reference>
<evidence type="ECO:0000256" key="2">
    <source>
        <dbReference type="SAM" id="Phobius"/>
    </source>
</evidence>
<keyword evidence="2" id="KW-1133">Transmembrane helix</keyword>
<comment type="caution">
    <text evidence="3">The sequence shown here is derived from an EMBL/GenBank/DDBJ whole genome shotgun (WGS) entry which is preliminary data.</text>
</comment>